<sequence>MNKKHIGWITAIIFLLVLTTTACSQTQGTSNIKVSSNGSTATLFFHGWGSSSKAEDFMAQGIKDSGATKTIIKANVDLNKKVTFDRNFSSKTKNPVIEVNIEDNKLNHVRNSDNSTPYQAGSEYVKAAIQAVEKKTKSKNINLVGHSMGNLEIINYINLNVNKKNFPNIKHMIAIAGHYDGIIGMNDRANQIKLNKNGKPNVMRPEYRQLLSLRKTFPKNTRVLNIYGDLQDGSHSDGDVANNSSRSLKYLINNRAKSYQELKISGKNAQHSKLHHNVKVNDAIVRFLFN</sequence>
<evidence type="ECO:0000313" key="2">
    <source>
        <dbReference type="EMBL" id="MBP2057106.1"/>
    </source>
</evidence>
<dbReference type="Gene3D" id="3.40.50.1820">
    <property type="entry name" value="alpha/beta hydrolase"/>
    <property type="match status" value="1"/>
</dbReference>
<dbReference type="Proteomes" id="UP001519292">
    <property type="component" value="Unassembled WGS sequence"/>
</dbReference>
<dbReference type="RefSeq" id="WP_209685625.1">
    <property type="nucleotide sequence ID" value="NZ_JAGGLU010000001.1"/>
</dbReference>
<feature type="chain" id="PRO_5046267604" evidence="1">
    <location>
        <begin position="25"/>
        <end position="290"/>
    </location>
</feature>
<proteinExistence type="predicted"/>
<dbReference type="EMBL" id="JAGGLU010000001">
    <property type="protein sequence ID" value="MBP2057106.1"/>
    <property type="molecule type" value="Genomic_DNA"/>
</dbReference>
<organism evidence="2 3">
    <name type="scientific">Lactobacillus colini</name>
    <dbReference type="NCBI Taxonomy" id="1819254"/>
    <lineage>
        <taxon>Bacteria</taxon>
        <taxon>Bacillati</taxon>
        <taxon>Bacillota</taxon>
        <taxon>Bacilli</taxon>
        <taxon>Lactobacillales</taxon>
        <taxon>Lactobacillaceae</taxon>
        <taxon>Lactobacillus</taxon>
    </lineage>
</organism>
<dbReference type="GO" id="GO:0016787">
    <property type="term" value="F:hydrolase activity"/>
    <property type="evidence" value="ECO:0007669"/>
    <property type="project" value="UniProtKB-KW"/>
</dbReference>
<protein>
    <submittedName>
        <fullName evidence="2">Alpha/beta hydrolase family protein</fullName>
    </submittedName>
</protein>
<keyword evidence="2" id="KW-0378">Hydrolase</keyword>
<feature type="signal peptide" evidence="1">
    <location>
        <begin position="1"/>
        <end position="24"/>
    </location>
</feature>
<reference evidence="2 3" key="1">
    <citation type="submission" date="2021-03" db="EMBL/GenBank/DDBJ databases">
        <title>Genomic Encyclopedia of Type Strains, Phase IV (KMG-IV): sequencing the most valuable type-strain genomes for metagenomic binning, comparative biology and taxonomic classification.</title>
        <authorList>
            <person name="Goeker M."/>
        </authorList>
    </citation>
    <scope>NUCLEOTIDE SEQUENCE [LARGE SCALE GENOMIC DNA]</scope>
    <source>
        <strain evidence="2 3">DSM 101872</strain>
    </source>
</reference>
<evidence type="ECO:0000313" key="3">
    <source>
        <dbReference type="Proteomes" id="UP001519292"/>
    </source>
</evidence>
<evidence type="ECO:0000256" key="1">
    <source>
        <dbReference type="SAM" id="SignalP"/>
    </source>
</evidence>
<comment type="caution">
    <text evidence="2">The sequence shown here is derived from an EMBL/GenBank/DDBJ whole genome shotgun (WGS) entry which is preliminary data.</text>
</comment>
<name>A0ABS4MCQ2_9LACO</name>
<keyword evidence="1" id="KW-0732">Signal</keyword>
<dbReference type="PROSITE" id="PS51257">
    <property type="entry name" value="PROKAR_LIPOPROTEIN"/>
    <property type="match status" value="1"/>
</dbReference>
<keyword evidence="3" id="KW-1185">Reference proteome</keyword>
<dbReference type="InterPro" id="IPR010315">
    <property type="entry name" value="DUF915_hydro-like"/>
</dbReference>
<gene>
    <name evidence="2" type="ORF">J2Z60_000268</name>
</gene>
<accession>A0ABS4MCQ2</accession>
<dbReference type="InterPro" id="IPR029058">
    <property type="entry name" value="AB_hydrolase_fold"/>
</dbReference>
<dbReference type="Pfam" id="PF06028">
    <property type="entry name" value="DUF915"/>
    <property type="match status" value="1"/>
</dbReference>
<dbReference type="SUPFAM" id="SSF53474">
    <property type="entry name" value="alpha/beta-Hydrolases"/>
    <property type="match status" value="1"/>
</dbReference>